<evidence type="ECO:0000259" key="1">
    <source>
        <dbReference type="Pfam" id="PF13625"/>
    </source>
</evidence>
<dbReference type="Proteomes" id="UP001231941">
    <property type="component" value="Unassembled WGS sequence"/>
</dbReference>
<keyword evidence="2" id="KW-0347">Helicase</keyword>
<proteinExistence type="predicted"/>
<dbReference type="RefSeq" id="WP_305990614.1">
    <property type="nucleotide sequence ID" value="NZ_JAVAMP010000001.1"/>
</dbReference>
<keyword evidence="2" id="KW-0067">ATP-binding</keyword>
<evidence type="ECO:0000313" key="2">
    <source>
        <dbReference type="EMBL" id="MDP5273335.1"/>
    </source>
</evidence>
<reference evidence="2 3" key="1">
    <citation type="submission" date="2023-08" db="EMBL/GenBank/DDBJ databases">
        <authorList>
            <person name="Park J.-S."/>
        </authorList>
    </citation>
    <scope>NUCLEOTIDE SEQUENCE [LARGE SCALE GENOMIC DNA]</scope>
    <source>
        <strain evidence="2 3">2205SS18-9</strain>
    </source>
</reference>
<dbReference type="InterPro" id="IPR032830">
    <property type="entry name" value="XPB/Ssl2_N"/>
</dbReference>
<protein>
    <submittedName>
        <fullName evidence="2">Helicase-associated domain-containing protein</fullName>
    </submittedName>
</protein>
<evidence type="ECO:0000313" key="3">
    <source>
        <dbReference type="Proteomes" id="UP001231941"/>
    </source>
</evidence>
<feature type="domain" description="Helicase XPB/Ssl2 N-terminal" evidence="1">
    <location>
        <begin position="363"/>
        <end position="478"/>
    </location>
</feature>
<accession>A0ABT9IVF8</accession>
<sequence length="662" mass="78624">MNCEKYLSKLPASFIEEIQNDSTYAQIIRNGHELKDCLTSSDLLMKCYEKLSYLEKKTLNLILRNFGYGPFEWKDMLLSVDTPFSESEIKVGLTLLRQKGVVFTFRKTWGDHVFVIPKDSFRSWVSVLMPDTNKMEYLPDEEVQPTHKIGRGFSFDMFQFIIFIEKNELELTQAGLVKKRQVQKICDFIDFNEEDLEYIDFKYEGEDVYPKQFAIVLDMMMRLQLVNKESKSFHLNMEKTHVWLLQNMDQMNRILYENWQQICMPSNVWLQLIWAKIETLDYDMWYPIDELIKWVKGTQILQSTNIDETHCANQILNWIKSYAGFGWIEIGKNNKDEFVFKWKINIHAEVEVDIPVVDEVQFYVQADFEVIVPPNVPFHIRWELEGMSEITYSDLIMRYKLHKKSIERARQKGKTSTDLILFLEQNSKYELPENVKSSIEEWSEQFGKIVIEEVLLLRCSDSKISEQIKENPIFQPYILTMLGDRDFIIDKGSSKEFYRKLEQHGYSPFIKETNKQNSNQIDKNNSDIKPIHLDDSFMFEDTSSASKGLIYSNKAMLYYDMEKTFPKVIDVYPKLEQIPPMWLKQYRSYHPSTEKEIVQKAIENRVYLKLRSNHKERTILPKELEEKSDQYSVRGFENNDEITLFSHQWNEMRLIFPGINDK</sequence>
<dbReference type="EMBL" id="JAVAMP010000001">
    <property type="protein sequence ID" value="MDP5273335.1"/>
    <property type="molecule type" value="Genomic_DNA"/>
</dbReference>
<keyword evidence="2" id="KW-0547">Nucleotide-binding</keyword>
<comment type="caution">
    <text evidence="2">The sequence shown here is derived from an EMBL/GenBank/DDBJ whole genome shotgun (WGS) entry which is preliminary data.</text>
</comment>
<keyword evidence="2" id="KW-0378">Hydrolase</keyword>
<dbReference type="Pfam" id="PF13625">
    <property type="entry name" value="Helicase_C_3"/>
    <property type="match status" value="1"/>
</dbReference>
<organism evidence="2 3">
    <name type="scientific">Chengkuizengella axinellae</name>
    <dbReference type="NCBI Taxonomy" id="3064388"/>
    <lineage>
        <taxon>Bacteria</taxon>
        <taxon>Bacillati</taxon>
        <taxon>Bacillota</taxon>
        <taxon>Bacilli</taxon>
        <taxon>Bacillales</taxon>
        <taxon>Paenibacillaceae</taxon>
        <taxon>Chengkuizengella</taxon>
    </lineage>
</organism>
<gene>
    <name evidence="2" type="ORF">Q5Y73_04410</name>
</gene>
<dbReference type="GO" id="GO:0004386">
    <property type="term" value="F:helicase activity"/>
    <property type="evidence" value="ECO:0007669"/>
    <property type="project" value="UniProtKB-KW"/>
</dbReference>
<keyword evidence="3" id="KW-1185">Reference proteome</keyword>
<name>A0ABT9IVF8_9BACL</name>